<accession>A0A832MM65</accession>
<evidence type="ECO:0008006" key="2">
    <source>
        <dbReference type="Google" id="ProtNLM"/>
    </source>
</evidence>
<comment type="caution">
    <text evidence="1">The sequence shown here is derived from an EMBL/GenBank/DDBJ whole genome shotgun (WGS) entry which is preliminary data.</text>
</comment>
<reference evidence="1" key="1">
    <citation type="journal article" date="2020" name="mSystems">
        <title>Genome- and Community-Level Interaction Insights into Carbon Utilization and Element Cycling Functions of Hydrothermarchaeota in Hydrothermal Sediment.</title>
        <authorList>
            <person name="Zhou Z."/>
            <person name="Liu Y."/>
            <person name="Xu W."/>
            <person name="Pan J."/>
            <person name="Luo Z.H."/>
            <person name="Li M."/>
        </authorList>
    </citation>
    <scope>NUCLEOTIDE SEQUENCE [LARGE SCALE GENOMIC DNA]</scope>
    <source>
        <strain evidence="1">SpSt-381</strain>
    </source>
</reference>
<dbReference type="AlphaFoldDB" id="A0A832MM65"/>
<dbReference type="InterPro" id="IPR029068">
    <property type="entry name" value="Glyas_Bleomycin-R_OHBP_Dase"/>
</dbReference>
<sequence>MKDPLGLSWQIVPRRFRKLIQDENPRKVKAVMDAMMKMVKLDVAALEKAYNEASCGLLSARTEKARSTPPP</sequence>
<name>A0A832MM65_UNCEI</name>
<proteinExistence type="predicted"/>
<gene>
    <name evidence="1" type="ORF">ENR23_08710</name>
</gene>
<evidence type="ECO:0000313" key="1">
    <source>
        <dbReference type="EMBL" id="HGZ43491.1"/>
    </source>
</evidence>
<protein>
    <recommendedName>
        <fullName evidence="2">PhnB-like domain-containing protein</fullName>
    </recommendedName>
</protein>
<dbReference type="Gene3D" id="3.10.180.10">
    <property type="entry name" value="2,3-Dihydroxybiphenyl 1,2-Dioxygenase, domain 1"/>
    <property type="match status" value="1"/>
</dbReference>
<organism evidence="1">
    <name type="scientific">Eiseniibacteriota bacterium</name>
    <dbReference type="NCBI Taxonomy" id="2212470"/>
    <lineage>
        <taxon>Bacteria</taxon>
        <taxon>Candidatus Eiseniibacteriota</taxon>
    </lineage>
</organism>
<dbReference type="SUPFAM" id="SSF54593">
    <property type="entry name" value="Glyoxalase/Bleomycin resistance protein/Dihydroxybiphenyl dioxygenase"/>
    <property type="match status" value="1"/>
</dbReference>
<dbReference type="EMBL" id="DSQF01000018">
    <property type="protein sequence ID" value="HGZ43491.1"/>
    <property type="molecule type" value="Genomic_DNA"/>
</dbReference>